<protein>
    <submittedName>
        <fullName evidence="1">Uncharacterized protein</fullName>
    </submittedName>
</protein>
<name>A0A1W1B929_9ZZZZ</name>
<dbReference type="EMBL" id="FPHD01000006">
    <property type="protein sequence ID" value="SFV50049.1"/>
    <property type="molecule type" value="Genomic_DNA"/>
</dbReference>
<gene>
    <name evidence="1" type="ORF">MNB_SV-8-831</name>
</gene>
<evidence type="ECO:0000313" key="1">
    <source>
        <dbReference type="EMBL" id="SFV50049.1"/>
    </source>
</evidence>
<proteinExistence type="predicted"/>
<dbReference type="AlphaFoldDB" id="A0A1W1B929"/>
<organism evidence="1">
    <name type="scientific">hydrothermal vent metagenome</name>
    <dbReference type="NCBI Taxonomy" id="652676"/>
    <lineage>
        <taxon>unclassified sequences</taxon>
        <taxon>metagenomes</taxon>
        <taxon>ecological metagenomes</taxon>
    </lineage>
</organism>
<reference evidence="1" key="1">
    <citation type="submission" date="2016-10" db="EMBL/GenBank/DDBJ databases">
        <authorList>
            <person name="de Groot N.N."/>
        </authorList>
    </citation>
    <scope>NUCLEOTIDE SEQUENCE</scope>
</reference>
<sequence>MIYTNKIRLTKGYRDEEHIKKSDKIAEEHKPLIIEKIKEWKEEENAVSDVILKLENWWMEVEPIFAELGLV</sequence>
<accession>A0A1W1B929</accession>